<evidence type="ECO:0000256" key="6">
    <source>
        <dbReference type="ARBA" id="ARBA00023014"/>
    </source>
</evidence>
<evidence type="ECO:0000256" key="7">
    <source>
        <dbReference type="ARBA" id="ARBA00023291"/>
    </source>
</evidence>
<dbReference type="GO" id="GO:0046872">
    <property type="term" value="F:metal ion binding"/>
    <property type="evidence" value="ECO:0007669"/>
    <property type="project" value="UniProtKB-KW"/>
</dbReference>
<keyword evidence="2" id="KW-0813">Transport</keyword>
<dbReference type="Pfam" id="PF13370">
    <property type="entry name" value="Fer4_13"/>
    <property type="match status" value="1"/>
</dbReference>
<dbReference type="EMBL" id="WSTA01000008">
    <property type="protein sequence ID" value="MWB97564.1"/>
    <property type="molecule type" value="Genomic_DNA"/>
</dbReference>
<evidence type="ECO:0000256" key="1">
    <source>
        <dbReference type="ARBA" id="ARBA00001927"/>
    </source>
</evidence>
<evidence type="ECO:0000313" key="8">
    <source>
        <dbReference type="EMBL" id="MWB97564.1"/>
    </source>
</evidence>
<dbReference type="PANTHER" id="PTHR36923">
    <property type="entry name" value="FERREDOXIN"/>
    <property type="match status" value="1"/>
</dbReference>
<dbReference type="PANTHER" id="PTHR36923:SF3">
    <property type="entry name" value="FERREDOXIN"/>
    <property type="match status" value="1"/>
</dbReference>
<reference evidence="8 9" key="1">
    <citation type="submission" date="2019-12" db="EMBL/GenBank/DDBJ databases">
        <authorList>
            <person name="Kim Y.S."/>
        </authorList>
    </citation>
    <scope>NUCLEOTIDE SEQUENCE [LARGE SCALE GENOMIC DNA]</scope>
    <source>
        <strain evidence="8 9">MMS17-SY077</strain>
    </source>
</reference>
<keyword evidence="4" id="KW-0249">Electron transport</keyword>
<evidence type="ECO:0000256" key="3">
    <source>
        <dbReference type="ARBA" id="ARBA00022723"/>
    </source>
</evidence>
<proteinExistence type="predicted"/>
<keyword evidence="3" id="KW-0479">Metal-binding</keyword>
<keyword evidence="6" id="KW-0411">Iron-sulfur</keyword>
<comment type="caution">
    <text evidence="8">The sequence shown here is derived from an EMBL/GenBank/DDBJ whole genome shotgun (WGS) entry which is preliminary data.</text>
</comment>
<accession>A0A6I4P2Z5</accession>
<sequence length="67" mass="7097">MELTANRSTCIGSGQCVFTDPDAFDQDDDGIVLVLRPQPSAGDELARATEAVQICPSRSLVLSEQSA</sequence>
<evidence type="ECO:0000256" key="4">
    <source>
        <dbReference type="ARBA" id="ARBA00022982"/>
    </source>
</evidence>
<evidence type="ECO:0000256" key="5">
    <source>
        <dbReference type="ARBA" id="ARBA00023004"/>
    </source>
</evidence>
<keyword evidence="7" id="KW-0003">3Fe-4S</keyword>
<comment type="cofactor">
    <cofactor evidence="1">
        <name>[3Fe-4S] cluster</name>
        <dbReference type="ChEBI" id="CHEBI:21137"/>
    </cofactor>
</comment>
<evidence type="ECO:0000256" key="2">
    <source>
        <dbReference type="ARBA" id="ARBA00022448"/>
    </source>
</evidence>
<evidence type="ECO:0000313" key="9">
    <source>
        <dbReference type="Proteomes" id="UP000438182"/>
    </source>
</evidence>
<organism evidence="8 9">
    <name type="scientific">Agromyces seonyuensis</name>
    <dbReference type="NCBI Taxonomy" id="2662446"/>
    <lineage>
        <taxon>Bacteria</taxon>
        <taxon>Bacillati</taxon>
        <taxon>Actinomycetota</taxon>
        <taxon>Actinomycetes</taxon>
        <taxon>Micrococcales</taxon>
        <taxon>Microbacteriaceae</taxon>
        <taxon>Agromyces</taxon>
    </lineage>
</organism>
<dbReference type="Proteomes" id="UP000438182">
    <property type="component" value="Unassembled WGS sequence"/>
</dbReference>
<keyword evidence="9" id="KW-1185">Reference proteome</keyword>
<dbReference type="GO" id="GO:0051538">
    <property type="term" value="F:3 iron, 4 sulfur cluster binding"/>
    <property type="evidence" value="ECO:0007669"/>
    <property type="project" value="UniProtKB-KW"/>
</dbReference>
<keyword evidence="5" id="KW-0408">Iron</keyword>
<name>A0A6I4P2Z5_9MICO</name>
<dbReference type="RefSeq" id="WP_160422908.1">
    <property type="nucleotide sequence ID" value="NZ_WSTA01000008.1"/>
</dbReference>
<protein>
    <submittedName>
        <fullName evidence="8">Ferredoxin</fullName>
    </submittedName>
</protein>
<dbReference type="Gene3D" id="3.30.70.20">
    <property type="match status" value="1"/>
</dbReference>
<dbReference type="SUPFAM" id="SSF54862">
    <property type="entry name" value="4Fe-4S ferredoxins"/>
    <property type="match status" value="1"/>
</dbReference>
<dbReference type="AlphaFoldDB" id="A0A6I4P2Z5"/>
<gene>
    <name evidence="8" type="ORF">GB864_03200</name>
</gene>
<dbReference type="InterPro" id="IPR051269">
    <property type="entry name" value="Fe-S_cluster_ET"/>
</dbReference>